<evidence type="ECO:0000313" key="2">
    <source>
        <dbReference type="Proteomes" id="UP000887116"/>
    </source>
</evidence>
<dbReference type="PANTHER" id="PTHR33395:SF22">
    <property type="entry name" value="REVERSE TRANSCRIPTASE DOMAIN-CONTAINING PROTEIN"/>
    <property type="match status" value="1"/>
</dbReference>
<protein>
    <submittedName>
        <fullName evidence="1">Uncharacterized protein</fullName>
    </submittedName>
</protein>
<dbReference type="Proteomes" id="UP000887116">
    <property type="component" value="Unassembled WGS sequence"/>
</dbReference>
<organism evidence="1 2">
    <name type="scientific">Trichonephila clavata</name>
    <name type="common">Joro spider</name>
    <name type="synonym">Nephila clavata</name>
    <dbReference type="NCBI Taxonomy" id="2740835"/>
    <lineage>
        <taxon>Eukaryota</taxon>
        <taxon>Metazoa</taxon>
        <taxon>Ecdysozoa</taxon>
        <taxon>Arthropoda</taxon>
        <taxon>Chelicerata</taxon>
        <taxon>Arachnida</taxon>
        <taxon>Araneae</taxon>
        <taxon>Araneomorphae</taxon>
        <taxon>Entelegynae</taxon>
        <taxon>Araneoidea</taxon>
        <taxon>Nephilidae</taxon>
        <taxon>Trichonephila</taxon>
    </lineage>
</organism>
<dbReference type="OrthoDB" id="6507607at2759"/>
<name>A0A8X6JP90_TRICU</name>
<evidence type="ECO:0000313" key="1">
    <source>
        <dbReference type="EMBL" id="GFR33473.1"/>
    </source>
</evidence>
<gene>
    <name evidence="1" type="ORF">TNCT_171091</name>
</gene>
<sequence length="166" mass="19117">MRRLHINATDRKSIYNIGPTPKAIERGSLLLNKDISYGEQLLETSSMKEEKSVGPDGALSELIINLCSLVLRIFLKLINLTWKTQVPHQWRKSRSYFVAEKKKPENSLDSYRPISLTRICCEVTEKMVECSLQKFYETKGAISDYQARIRRHLSTMDQVVKLTLAI</sequence>
<dbReference type="EMBL" id="BMAO01019870">
    <property type="protein sequence ID" value="GFR33473.1"/>
    <property type="molecule type" value="Genomic_DNA"/>
</dbReference>
<keyword evidence="2" id="KW-1185">Reference proteome</keyword>
<dbReference type="PANTHER" id="PTHR33395">
    <property type="entry name" value="TRANSCRIPTASE, PUTATIVE-RELATED-RELATED"/>
    <property type="match status" value="1"/>
</dbReference>
<proteinExistence type="predicted"/>
<accession>A0A8X6JP90</accession>
<comment type="caution">
    <text evidence="1">The sequence shown here is derived from an EMBL/GenBank/DDBJ whole genome shotgun (WGS) entry which is preliminary data.</text>
</comment>
<reference evidence="1" key="1">
    <citation type="submission" date="2020-07" db="EMBL/GenBank/DDBJ databases">
        <title>Multicomponent nature underlies the extraordinary mechanical properties of spider dragline silk.</title>
        <authorList>
            <person name="Kono N."/>
            <person name="Nakamura H."/>
            <person name="Mori M."/>
            <person name="Yoshida Y."/>
            <person name="Ohtoshi R."/>
            <person name="Malay A.D."/>
            <person name="Moran D.A.P."/>
            <person name="Tomita M."/>
            <person name="Numata K."/>
            <person name="Arakawa K."/>
        </authorList>
    </citation>
    <scope>NUCLEOTIDE SEQUENCE</scope>
</reference>
<dbReference type="AlphaFoldDB" id="A0A8X6JP90"/>